<keyword evidence="1" id="KW-0472">Membrane</keyword>
<reference evidence="2 3" key="1">
    <citation type="submission" date="2017-11" db="EMBL/GenBank/DDBJ databases">
        <title>Comparative genomics of Botrytis spp.</title>
        <authorList>
            <person name="Valero-Jimenez C.A."/>
            <person name="Tapia P."/>
            <person name="Veloso J."/>
            <person name="Silva-Moreno E."/>
            <person name="Staats M."/>
            <person name="Valdes J.H."/>
            <person name="Van Kan J.A.L."/>
        </authorList>
    </citation>
    <scope>NUCLEOTIDE SEQUENCE [LARGE SCALE GENOMIC DNA]</scope>
    <source>
        <strain evidence="2 3">MUCL2830</strain>
    </source>
</reference>
<dbReference type="Proteomes" id="UP000297299">
    <property type="component" value="Unassembled WGS sequence"/>
</dbReference>
<evidence type="ECO:0000313" key="2">
    <source>
        <dbReference type="EMBL" id="TEY53500.1"/>
    </source>
</evidence>
<keyword evidence="3" id="KW-1185">Reference proteome</keyword>
<gene>
    <name evidence="2" type="ORF">BOTCAL_0246g00150</name>
</gene>
<keyword evidence="1" id="KW-0812">Transmembrane</keyword>
<evidence type="ECO:0000313" key="3">
    <source>
        <dbReference type="Proteomes" id="UP000297299"/>
    </source>
</evidence>
<dbReference type="OrthoDB" id="5296at2759"/>
<evidence type="ECO:0000256" key="1">
    <source>
        <dbReference type="SAM" id="Phobius"/>
    </source>
</evidence>
<proteinExistence type="predicted"/>
<dbReference type="EMBL" id="PHWZ01000245">
    <property type="protein sequence ID" value="TEY53500.1"/>
    <property type="molecule type" value="Genomic_DNA"/>
</dbReference>
<name>A0A4Y8CXH0_9HELO</name>
<dbReference type="AlphaFoldDB" id="A0A4Y8CXH0"/>
<feature type="transmembrane region" description="Helical" evidence="1">
    <location>
        <begin position="28"/>
        <end position="49"/>
    </location>
</feature>
<keyword evidence="1" id="KW-1133">Transmembrane helix</keyword>
<protein>
    <submittedName>
        <fullName evidence="2">Uncharacterized protein</fullName>
    </submittedName>
</protein>
<sequence>MFDATSRSSLQAENQVASLLDGKEIDVLINNAGVINWMATGILAIYFFLKRRQPPWDPTKNC</sequence>
<accession>A0A4Y8CXH0</accession>
<organism evidence="2 3">
    <name type="scientific">Botryotinia calthae</name>
    <dbReference type="NCBI Taxonomy" id="38488"/>
    <lineage>
        <taxon>Eukaryota</taxon>
        <taxon>Fungi</taxon>
        <taxon>Dikarya</taxon>
        <taxon>Ascomycota</taxon>
        <taxon>Pezizomycotina</taxon>
        <taxon>Leotiomycetes</taxon>
        <taxon>Helotiales</taxon>
        <taxon>Sclerotiniaceae</taxon>
        <taxon>Botryotinia</taxon>
    </lineage>
</organism>
<comment type="caution">
    <text evidence="2">The sequence shown here is derived from an EMBL/GenBank/DDBJ whole genome shotgun (WGS) entry which is preliminary data.</text>
</comment>